<comment type="subcellular location">
    <subcellularLocation>
        <location evidence="1">Endomembrane system</location>
        <topology evidence="1">Multi-pass membrane protein</topology>
    </subcellularLocation>
</comment>
<accession>A0A1M5D716</accession>
<feature type="transmembrane region" description="Helical" evidence="5">
    <location>
        <begin position="120"/>
        <end position="148"/>
    </location>
</feature>
<dbReference type="OrthoDB" id="9789029at2"/>
<dbReference type="InterPro" id="IPR052527">
    <property type="entry name" value="Metal_cation-efflux_comp"/>
</dbReference>
<keyword evidence="4 5" id="KW-0472">Membrane</keyword>
<feature type="transmembrane region" description="Helical" evidence="5">
    <location>
        <begin position="33"/>
        <end position="57"/>
    </location>
</feature>
<keyword evidence="7" id="KW-1185">Reference proteome</keyword>
<protein>
    <submittedName>
        <fullName evidence="6">Protein-S-isoprenylcysteine O-methyltransferase Ste14</fullName>
    </submittedName>
</protein>
<evidence type="ECO:0000256" key="5">
    <source>
        <dbReference type="SAM" id="Phobius"/>
    </source>
</evidence>
<feature type="transmembrane region" description="Helical" evidence="5">
    <location>
        <begin position="64"/>
        <end position="81"/>
    </location>
</feature>
<evidence type="ECO:0000313" key="7">
    <source>
        <dbReference type="Proteomes" id="UP000183987"/>
    </source>
</evidence>
<sequence length="184" mass="20724">MSHFFDVVIGLAALAYFLVIAAATKQHFSSEKYPVGMMLISTISLVGISVFMAHAFLTSLEYRAVVFGMILAAAALFAWAIRHSHNRRLSLAFDEDLNIDGIITTGPWHYVRHPFYSSYALFWCACALGTTHVASITVCVTLVFIYIYSAIKEEAVLDRSDHGSDYLDYKSRTGFFFPRYRLKP</sequence>
<evidence type="ECO:0000256" key="3">
    <source>
        <dbReference type="ARBA" id="ARBA00022989"/>
    </source>
</evidence>
<evidence type="ECO:0000256" key="4">
    <source>
        <dbReference type="ARBA" id="ARBA00023136"/>
    </source>
</evidence>
<evidence type="ECO:0000313" key="6">
    <source>
        <dbReference type="EMBL" id="SHF62660.1"/>
    </source>
</evidence>
<keyword evidence="6" id="KW-0489">Methyltransferase</keyword>
<dbReference type="InterPro" id="IPR007318">
    <property type="entry name" value="Phopholipid_MeTrfase"/>
</dbReference>
<proteinExistence type="predicted"/>
<dbReference type="PANTHER" id="PTHR43847:SF1">
    <property type="entry name" value="BLL3993 PROTEIN"/>
    <property type="match status" value="1"/>
</dbReference>
<dbReference type="STRING" id="366533.SAMN05444339_10951"/>
<dbReference type="Proteomes" id="UP000183987">
    <property type="component" value="Unassembled WGS sequence"/>
</dbReference>
<dbReference type="GO" id="GO:0008168">
    <property type="term" value="F:methyltransferase activity"/>
    <property type="evidence" value="ECO:0007669"/>
    <property type="project" value="UniProtKB-KW"/>
</dbReference>
<dbReference type="AlphaFoldDB" id="A0A1M5D716"/>
<gene>
    <name evidence="6" type="ORF">SAMN05444339_10951</name>
</gene>
<dbReference type="GO" id="GO:0012505">
    <property type="term" value="C:endomembrane system"/>
    <property type="evidence" value="ECO:0007669"/>
    <property type="project" value="UniProtKB-SubCell"/>
</dbReference>
<evidence type="ECO:0000256" key="2">
    <source>
        <dbReference type="ARBA" id="ARBA00022692"/>
    </source>
</evidence>
<reference evidence="7" key="1">
    <citation type="submission" date="2016-11" db="EMBL/GenBank/DDBJ databases">
        <authorList>
            <person name="Varghese N."/>
            <person name="Submissions S."/>
        </authorList>
    </citation>
    <scope>NUCLEOTIDE SEQUENCE [LARGE SCALE GENOMIC DNA]</scope>
    <source>
        <strain evidence="7">DSM 29326</strain>
    </source>
</reference>
<dbReference type="EMBL" id="FQUE01000009">
    <property type="protein sequence ID" value="SHF62660.1"/>
    <property type="molecule type" value="Genomic_DNA"/>
</dbReference>
<keyword evidence="3 5" id="KW-1133">Transmembrane helix</keyword>
<keyword evidence="2 5" id="KW-0812">Transmembrane</keyword>
<dbReference type="Pfam" id="PF04191">
    <property type="entry name" value="PEMT"/>
    <property type="match status" value="1"/>
</dbReference>
<dbReference type="Gene3D" id="1.20.120.1630">
    <property type="match status" value="1"/>
</dbReference>
<dbReference type="RefSeq" id="WP_072858238.1">
    <property type="nucleotide sequence ID" value="NZ_FQUE01000009.1"/>
</dbReference>
<evidence type="ECO:0000256" key="1">
    <source>
        <dbReference type="ARBA" id="ARBA00004127"/>
    </source>
</evidence>
<organism evidence="6 7">
    <name type="scientific">Loktanella atrilutea</name>
    <dbReference type="NCBI Taxonomy" id="366533"/>
    <lineage>
        <taxon>Bacteria</taxon>
        <taxon>Pseudomonadati</taxon>
        <taxon>Pseudomonadota</taxon>
        <taxon>Alphaproteobacteria</taxon>
        <taxon>Rhodobacterales</taxon>
        <taxon>Roseobacteraceae</taxon>
        <taxon>Loktanella</taxon>
    </lineage>
</organism>
<dbReference type="PANTHER" id="PTHR43847">
    <property type="entry name" value="BLL3993 PROTEIN"/>
    <property type="match status" value="1"/>
</dbReference>
<dbReference type="GO" id="GO:0032259">
    <property type="term" value="P:methylation"/>
    <property type="evidence" value="ECO:0007669"/>
    <property type="project" value="UniProtKB-KW"/>
</dbReference>
<keyword evidence="6" id="KW-0808">Transferase</keyword>
<name>A0A1M5D716_LOKAT</name>